<gene>
    <name evidence="1" type="ORF">DES45_101301</name>
</gene>
<dbReference type="InterPro" id="IPR019600">
    <property type="entry name" value="Hemin_uptake_protein_HemP"/>
</dbReference>
<protein>
    <submittedName>
        <fullName evidence="1">Hemin uptake protein HemP</fullName>
    </submittedName>
</protein>
<dbReference type="AlphaFoldDB" id="A0A370HU40"/>
<name>A0A370HU40_9HYPH</name>
<accession>A0A370HU40</accession>
<dbReference type="Proteomes" id="UP000254925">
    <property type="component" value="Unassembled WGS sequence"/>
</dbReference>
<dbReference type="RefSeq" id="WP_245429688.1">
    <property type="nucleotide sequence ID" value="NZ_QQBB01000001.1"/>
</dbReference>
<dbReference type="Pfam" id="PF10636">
    <property type="entry name" value="hemP"/>
    <property type="match status" value="1"/>
</dbReference>
<proteinExistence type="predicted"/>
<comment type="caution">
    <text evidence="1">The sequence shown here is derived from an EMBL/GenBank/DDBJ whole genome shotgun (WGS) entry which is preliminary data.</text>
</comment>
<evidence type="ECO:0000313" key="2">
    <source>
        <dbReference type="Proteomes" id="UP000254925"/>
    </source>
</evidence>
<keyword evidence="2" id="KW-1185">Reference proteome</keyword>
<evidence type="ECO:0000313" key="1">
    <source>
        <dbReference type="EMBL" id="RDI62038.1"/>
    </source>
</evidence>
<dbReference type="EMBL" id="QQBB01000001">
    <property type="protein sequence ID" value="RDI62038.1"/>
    <property type="molecule type" value="Genomic_DNA"/>
</dbReference>
<organism evidence="1 2">
    <name type="scientific">Microvirga subterranea</name>
    <dbReference type="NCBI Taxonomy" id="186651"/>
    <lineage>
        <taxon>Bacteria</taxon>
        <taxon>Pseudomonadati</taxon>
        <taxon>Pseudomonadota</taxon>
        <taxon>Alphaproteobacteria</taxon>
        <taxon>Hyphomicrobiales</taxon>
        <taxon>Methylobacteriaceae</taxon>
        <taxon>Microvirga</taxon>
    </lineage>
</organism>
<sequence>MQNLPPPSDAVAPKPAAVREIDVMTLIGNAREVVLLHRGERYRLRVTANGKLILTK</sequence>
<dbReference type="Gene3D" id="2.10.70.10">
    <property type="entry name" value="Complement Module, domain 1"/>
    <property type="match status" value="1"/>
</dbReference>
<reference evidence="1 2" key="1">
    <citation type="submission" date="2018-07" db="EMBL/GenBank/DDBJ databases">
        <title>Genomic Encyclopedia of Type Strains, Phase IV (KMG-IV): sequencing the most valuable type-strain genomes for metagenomic binning, comparative biology and taxonomic classification.</title>
        <authorList>
            <person name="Goeker M."/>
        </authorList>
    </citation>
    <scope>NUCLEOTIDE SEQUENCE [LARGE SCALE GENOMIC DNA]</scope>
    <source>
        <strain evidence="1 2">DSM 14364</strain>
    </source>
</reference>